<accession>A0AA42VBR9</accession>
<evidence type="ECO:0000313" key="1">
    <source>
        <dbReference type="EMBL" id="MDH1897849.1"/>
    </source>
</evidence>
<dbReference type="AlphaFoldDB" id="A0AA42VBR9"/>
<protein>
    <submittedName>
        <fullName evidence="1">Uncharacterized protein</fullName>
    </submittedName>
</protein>
<sequence>MKIRLSPVRMNEELSASVSGDVITLNGVSLDFSPLPEGGRLPAAAILNQWVLGDVERVGGEICLTLILPHGSRAPFETRFPAAYTVPMTVGDGHVPLPIYNEQATHEQEGAEE</sequence>
<reference evidence="1" key="1">
    <citation type="submission" date="2022-09" db="EMBL/GenBank/DDBJ databases">
        <title>Intensive care unit water sources are persistently colonized with multi-drug resistant bacteria and are the site of extensive horizontal gene transfer of antibiotic resistance genes.</title>
        <authorList>
            <person name="Diorio-Toth L."/>
        </authorList>
    </citation>
    <scope>NUCLEOTIDE SEQUENCE</scope>
    <source>
        <strain evidence="1">GD03796</strain>
    </source>
</reference>
<gene>
    <name evidence="1" type="ORF">N5I07_09755</name>
</gene>
<proteinExistence type="predicted"/>
<dbReference type="EMBL" id="JAOCFT010000001">
    <property type="protein sequence ID" value="MDH1897849.1"/>
    <property type="molecule type" value="Genomic_DNA"/>
</dbReference>
<name>A0AA42VBR9_AERCA</name>
<comment type="caution">
    <text evidence="1">The sequence shown here is derived from an EMBL/GenBank/DDBJ whole genome shotgun (WGS) entry which is preliminary data.</text>
</comment>
<organism evidence="1 2">
    <name type="scientific">Aeromonas caviae</name>
    <name type="common">Aeromonas punctata</name>
    <dbReference type="NCBI Taxonomy" id="648"/>
    <lineage>
        <taxon>Bacteria</taxon>
        <taxon>Pseudomonadati</taxon>
        <taxon>Pseudomonadota</taxon>
        <taxon>Gammaproteobacteria</taxon>
        <taxon>Aeromonadales</taxon>
        <taxon>Aeromonadaceae</taxon>
        <taxon>Aeromonas</taxon>
    </lineage>
</organism>
<evidence type="ECO:0000313" key="2">
    <source>
        <dbReference type="Proteomes" id="UP001160758"/>
    </source>
</evidence>
<dbReference type="Proteomes" id="UP001160758">
    <property type="component" value="Unassembled WGS sequence"/>
</dbReference>
<dbReference type="RefSeq" id="WP_279981378.1">
    <property type="nucleotide sequence ID" value="NZ_JAOCFT010000001.1"/>
</dbReference>